<dbReference type="SUPFAM" id="SSF52490">
    <property type="entry name" value="Tubulin nucleotide-binding domain-like"/>
    <property type="match status" value="1"/>
</dbReference>
<dbReference type="Proteomes" id="UP000215902">
    <property type="component" value="Unassembled WGS sequence"/>
</dbReference>
<feature type="domain" description="DML1/Misato tubulin" evidence="5">
    <location>
        <begin position="186"/>
        <end position="331"/>
    </location>
</feature>
<dbReference type="EMBL" id="NIVC01000392">
    <property type="protein sequence ID" value="PAA83974.1"/>
    <property type="molecule type" value="Genomic_DNA"/>
</dbReference>
<dbReference type="PANTHER" id="PTHR13391">
    <property type="entry name" value="MITOCHONDRIAL DISTRIBUTION REGULATOR MISATO"/>
    <property type="match status" value="1"/>
</dbReference>
<dbReference type="InterPro" id="IPR049942">
    <property type="entry name" value="DML1/Misato"/>
</dbReference>
<evidence type="ECO:0000259" key="4">
    <source>
        <dbReference type="Pfam" id="PF10644"/>
    </source>
</evidence>
<evidence type="ECO:0000259" key="5">
    <source>
        <dbReference type="Pfam" id="PF14881"/>
    </source>
</evidence>
<sequence length="550" mass="58962">MTQELITLQFGPMACFVGSHFWNIQEASFRYADSTGATAAASNPGAEADHDALFRAGEDSRGRTTYTPRVVLCDRWSSLPTPTVDDIDAVDLDGAAAGEAAALSSRGLPVEVHPVQRNGSERHQFQRRAFAEIGTDDQGDVGEEMQYAESSFRAWNDCLGTRLHPRSLLRLSPLVAEAVGLQQQLEEDVESRLRLFAEECDRLQGFQLLSDAPDPTFGGSLTSWALAYLAEEFPKKARLFLPCLPHPDWLSVEASCRKSPPAYRLISWLTLVRSESLAGLIAPLSSPTSPIPEPWLSASPSASASSVPMSQYAATAAVASWLDTVTLPTRLRFGNQPDLGDVQRLLCQSGRRFCGSAARLYRPDGQPLNAAALSAPPPIGPFAAGPEHSSVACLSVGRCLPSSPRQQPADSAAIVERWLSDVRAPGAGHLARHIHLVSPPLTAKPPFPTGLLLPPDPALEPEVSGSNPAATASRLRRNAYPKIGCWAMLDNSSATADSLDSLTDAVELSACSSGSVRDSISLINLELDELKEAVAAARDIADQYRPDKAL</sequence>
<dbReference type="GO" id="GO:0005739">
    <property type="term" value="C:mitochondrion"/>
    <property type="evidence" value="ECO:0007669"/>
    <property type="project" value="UniProtKB-SubCell"/>
</dbReference>
<comment type="similarity">
    <text evidence="2">Belongs to the misato family.</text>
</comment>
<evidence type="ECO:0000256" key="1">
    <source>
        <dbReference type="ARBA" id="ARBA00004173"/>
    </source>
</evidence>
<protein>
    <recommendedName>
        <fullName evidence="8">Misat_Tub_SegII domain-containing protein</fullName>
    </recommendedName>
</protein>
<gene>
    <name evidence="6" type="ORF">BOX15_Mlig016891g1</name>
</gene>
<dbReference type="AlphaFoldDB" id="A0A267GF49"/>
<reference evidence="6 7" key="1">
    <citation type="submission" date="2017-06" db="EMBL/GenBank/DDBJ databases">
        <title>A platform for efficient transgenesis in Macrostomum lignano, a flatworm model organism for stem cell research.</title>
        <authorList>
            <person name="Berezikov E."/>
        </authorList>
    </citation>
    <scope>NUCLEOTIDE SEQUENCE [LARGE SCALE GENOMIC DNA]</scope>
    <source>
        <strain evidence="6">DV1</strain>
        <tissue evidence="6">Whole organism</tissue>
    </source>
</reference>
<feature type="domain" description="Misato Segment II tubulin-like" evidence="4">
    <location>
        <begin position="3"/>
        <end position="80"/>
    </location>
</feature>
<evidence type="ECO:0000313" key="7">
    <source>
        <dbReference type="Proteomes" id="UP000215902"/>
    </source>
</evidence>
<evidence type="ECO:0000256" key="2">
    <source>
        <dbReference type="ARBA" id="ARBA00008507"/>
    </source>
</evidence>
<dbReference type="InterPro" id="IPR029209">
    <property type="entry name" value="DML1/Misato_tubulin"/>
</dbReference>
<dbReference type="OrthoDB" id="271881at2759"/>
<evidence type="ECO:0000313" key="6">
    <source>
        <dbReference type="EMBL" id="PAA83974.1"/>
    </source>
</evidence>
<keyword evidence="3" id="KW-0496">Mitochondrion</keyword>
<dbReference type="Pfam" id="PF10644">
    <property type="entry name" value="Misat_Tub_SegII"/>
    <property type="match status" value="1"/>
</dbReference>
<comment type="subcellular location">
    <subcellularLocation>
        <location evidence="1">Mitochondrion</location>
    </subcellularLocation>
</comment>
<evidence type="ECO:0000256" key="3">
    <source>
        <dbReference type="ARBA" id="ARBA00023128"/>
    </source>
</evidence>
<name>A0A267GF49_9PLAT</name>
<evidence type="ECO:0008006" key="8">
    <source>
        <dbReference type="Google" id="ProtNLM"/>
    </source>
</evidence>
<comment type="caution">
    <text evidence="6">The sequence shown here is derived from an EMBL/GenBank/DDBJ whole genome shotgun (WGS) entry which is preliminary data.</text>
</comment>
<organism evidence="6 7">
    <name type="scientific">Macrostomum lignano</name>
    <dbReference type="NCBI Taxonomy" id="282301"/>
    <lineage>
        <taxon>Eukaryota</taxon>
        <taxon>Metazoa</taxon>
        <taxon>Spiralia</taxon>
        <taxon>Lophotrochozoa</taxon>
        <taxon>Platyhelminthes</taxon>
        <taxon>Rhabditophora</taxon>
        <taxon>Macrostomorpha</taxon>
        <taxon>Macrostomida</taxon>
        <taxon>Macrostomidae</taxon>
        <taxon>Macrostomum</taxon>
    </lineage>
</organism>
<keyword evidence="7" id="KW-1185">Reference proteome</keyword>
<dbReference type="InterPro" id="IPR036525">
    <property type="entry name" value="Tubulin/FtsZ_GTPase_sf"/>
</dbReference>
<accession>A0A267GF49</accession>
<dbReference type="InterPro" id="IPR019605">
    <property type="entry name" value="Misato_II_tubulin-like"/>
</dbReference>
<dbReference type="Gene3D" id="3.40.50.1440">
    <property type="entry name" value="Tubulin/FtsZ, GTPase domain"/>
    <property type="match status" value="1"/>
</dbReference>
<dbReference type="PANTHER" id="PTHR13391:SF0">
    <property type="entry name" value="PROTEIN MISATO HOMOLOG 1"/>
    <property type="match status" value="1"/>
</dbReference>
<dbReference type="Pfam" id="PF14881">
    <property type="entry name" value="Tubulin_3"/>
    <property type="match status" value="1"/>
</dbReference>
<proteinExistence type="inferred from homology"/>
<dbReference type="STRING" id="282301.A0A267GF49"/>
<dbReference type="GO" id="GO:0007005">
    <property type="term" value="P:mitochondrion organization"/>
    <property type="evidence" value="ECO:0007669"/>
    <property type="project" value="InterPro"/>
</dbReference>